<comment type="caution">
    <text evidence="2">The sequence shown here is derived from an EMBL/GenBank/DDBJ whole genome shotgun (WGS) entry which is preliminary data.</text>
</comment>
<keyword evidence="3" id="KW-1185">Reference proteome</keyword>
<evidence type="ECO:0000256" key="1">
    <source>
        <dbReference type="SAM" id="SignalP"/>
    </source>
</evidence>
<proteinExistence type="predicted"/>
<dbReference type="InterPro" id="IPR008929">
    <property type="entry name" value="Chondroitin_lyas"/>
</dbReference>
<accession>A0A0P9DQ66</accession>
<name>A0A0P9DQ66_9CHLR</name>
<dbReference type="PANTHER" id="PTHR38045">
    <property type="entry name" value="CHROMOSOME 1, WHOLE GENOME SHOTGUN SEQUENCE"/>
    <property type="match status" value="1"/>
</dbReference>
<feature type="chain" id="PRO_5006156390" description="Heparinase" evidence="1">
    <location>
        <begin position="26"/>
        <end position="257"/>
    </location>
</feature>
<keyword evidence="1" id="KW-0732">Signal</keyword>
<evidence type="ECO:0008006" key="4">
    <source>
        <dbReference type="Google" id="ProtNLM"/>
    </source>
</evidence>
<dbReference type="PROSITE" id="PS51318">
    <property type="entry name" value="TAT"/>
    <property type="match status" value="1"/>
</dbReference>
<feature type="non-terminal residue" evidence="2">
    <location>
        <position position="257"/>
    </location>
</feature>
<dbReference type="Proteomes" id="UP000050509">
    <property type="component" value="Unassembled WGS sequence"/>
</dbReference>
<evidence type="ECO:0000313" key="3">
    <source>
        <dbReference type="Proteomes" id="UP000050509"/>
    </source>
</evidence>
<feature type="signal peptide" evidence="1">
    <location>
        <begin position="1"/>
        <end position="25"/>
    </location>
</feature>
<organism evidence="2 3">
    <name type="scientific">Kouleothrix aurantiaca</name>
    <dbReference type="NCBI Taxonomy" id="186479"/>
    <lineage>
        <taxon>Bacteria</taxon>
        <taxon>Bacillati</taxon>
        <taxon>Chloroflexota</taxon>
        <taxon>Chloroflexia</taxon>
        <taxon>Chloroflexales</taxon>
        <taxon>Roseiflexineae</taxon>
        <taxon>Roseiflexaceae</taxon>
        <taxon>Kouleothrix</taxon>
    </lineage>
</organism>
<evidence type="ECO:0000313" key="2">
    <source>
        <dbReference type="EMBL" id="KPV52308.1"/>
    </source>
</evidence>
<dbReference type="PANTHER" id="PTHR38045:SF1">
    <property type="entry name" value="HEPARINASE II_III-LIKE PROTEIN"/>
    <property type="match status" value="1"/>
</dbReference>
<sequence length="257" mass="27542">MNNSPWSRRRVLRIGGMALASGILAACSPSRVFGPPDPPALPTSLPSPLPANPLASLRAGHPRLLALPADIERLRPLLASDKIVRKYRDALEKDAADVHAEPPARYELAEADDLLGVSRETVDRVYALALLYRLDGGQANADRAIAELRAVAQFPDWSPGHFLDTAEMTHAVAIGYDWLYDALAPADRAALRTALVEKGLRPGLSEYENNTDWVASPSNWNNVCNGGLICGALAVADEEPDLAGAVLKHALASLPHS</sequence>
<dbReference type="AlphaFoldDB" id="A0A0P9DQ66"/>
<dbReference type="SUPFAM" id="SSF48230">
    <property type="entry name" value="Chondroitin AC/alginate lyase"/>
    <property type="match status" value="1"/>
</dbReference>
<reference evidence="2 3" key="1">
    <citation type="submission" date="2015-09" db="EMBL/GenBank/DDBJ databases">
        <title>Draft genome sequence of Kouleothrix aurantiaca JCM 19913.</title>
        <authorList>
            <person name="Hemp J."/>
        </authorList>
    </citation>
    <scope>NUCLEOTIDE SEQUENCE [LARGE SCALE GENOMIC DNA]</scope>
    <source>
        <strain evidence="2 3">COM-B</strain>
    </source>
</reference>
<protein>
    <recommendedName>
        <fullName evidence="4">Heparinase</fullName>
    </recommendedName>
</protein>
<dbReference type="EMBL" id="LJCR01000588">
    <property type="protein sequence ID" value="KPV52308.1"/>
    <property type="molecule type" value="Genomic_DNA"/>
</dbReference>
<gene>
    <name evidence="2" type="ORF">SE17_16285</name>
</gene>
<dbReference type="Gene3D" id="1.50.10.100">
    <property type="entry name" value="Chondroitin AC/alginate lyase"/>
    <property type="match status" value="1"/>
</dbReference>
<dbReference type="InterPro" id="IPR006311">
    <property type="entry name" value="TAT_signal"/>
</dbReference>